<dbReference type="AlphaFoldDB" id="A0A8J7SC69"/>
<feature type="domain" description="ABC transmembrane type-2" evidence="9">
    <location>
        <begin position="150"/>
        <end position="375"/>
    </location>
</feature>
<comment type="subcellular location">
    <subcellularLocation>
        <location evidence="1 8">Cell membrane</location>
        <topology evidence="1 8">Multi-pass membrane protein</topology>
    </subcellularLocation>
</comment>
<evidence type="ECO:0000313" key="11">
    <source>
        <dbReference type="Proteomes" id="UP000636888"/>
    </source>
</evidence>
<feature type="transmembrane region" description="Helical" evidence="8">
    <location>
        <begin position="21"/>
        <end position="41"/>
    </location>
</feature>
<evidence type="ECO:0000256" key="3">
    <source>
        <dbReference type="ARBA" id="ARBA00022448"/>
    </source>
</evidence>
<feature type="transmembrane region" description="Helical" evidence="8">
    <location>
        <begin position="320"/>
        <end position="342"/>
    </location>
</feature>
<feature type="transmembrane region" description="Helical" evidence="8">
    <location>
        <begin position="354"/>
        <end position="372"/>
    </location>
</feature>
<organism evidence="10 11">
    <name type="scientific">Geomesophilobacter sediminis</name>
    <dbReference type="NCBI Taxonomy" id="2798584"/>
    <lineage>
        <taxon>Bacteria</taxon>
        <taxon>Pseudomonadati</taxon>
        <taxon>Thermodesulfobacteriota</taxon>
        <taxon>Desulfuromonadia</taxon>
        <taxon>Geobacterales</taxon>
        <taxon>Geobacteraceae</taxon>
        <taxon>Geomesophilobacter</taxon>
    </lineage>
</organism>
<feature type="transmembrane region" description="Helical" evidence="8">
    <location>
        <begin position="183"/>
        <end position="206"/>
    </location>
</feature>
<evidence type="ECO:0000256" key="5">
    <source>
        <dbReference type="ARBA" id="ARBA00022692"/>
    </source>
</evidence>
<dbReference type="InterPro" id="IPR000412">
    <property type="entry name" value="ABC_2_transport"/>
</dbReference>
<reference evidence="10" key="1">
    <citation type="submission" date="2020-12" db="EMBL/GenBank/DDBJ databases">
        <title>Geomonas sp. Red875, isolated from river sediment.</title>
        <authorList>
            <person name="Xu Z."/>
            <person name="Zhang Z."/>
            <person name="Masuda Y."/>
            <person name="Itoh H."/>
            <person name="Senoo K."/>
        </authorList>
    </citation>
    <scope>NUCLEOTIDE SEQUENCE</scope>
    <source>
        <strain evidence="10">Red875</strain>
    </source>
</reference>
<evidence type="ECO:0000256" key="8">
    <source>
        <dbReference type="RuleBase" id="RU361157"/>
    </source>
</evidence>
<dbReference type="InterPro" id="IPR013525">
    <property type="entry name" value="ABC2_TM"/>
</dbReference>
<protein>
    <recommendedName>
        <fullName evidence="8">Transport permease protein</fullName>
    </recommendedName>
</protein>
<evidence type="ECO:0000256" key="7">
    <source>
        <dbReference type="ARBA" id="ARBA00023136"/>
    </source>
</evidence>
<keyword evidence="6 8" id="KW-1133">Transmembrane helix</keyword>
<dbReference type="RefSeq" id="WP_199385800.1">
    <property type="nucleotide sequence ID" value="NZ_JAEMHM010000018.1"/>
</dbReference>
<dbReference type="InterPro" id="IPR051449">
    <property type="entry name" value="ABC-2_transporter_component"/>
</dbReference>
<dbReference type="Proteomes" id="UP000636888">
    <property type="component" value="Unassembled WGS sequence"/>
</dbReference>
<dbReference type="PANTHER" id="PTHR30294">
    <property type="entry name" value="MEMBRANE COMPONENT OF ABC TRANSPORTER YHHJ-RELATED"/>
    <property type="match status" value="1"/>
</dbReference>
<sequence length="377" mass="41603">MLERLKAMLIKEFIQVLRDPRMRFVVFVIPAVQTVIFGYAVNTDVRHVATAIYDLDNSSYSRELAGRFLKSGYFDLEERVSTDARARELVDRGKVKLVLRMNHGFGERLSQGRPAEAQLILDGSDSNTAGIALSYAAKIAASYTAELQADALARAAGAPQTGLPSVELASRAWYNENLESRNFYVPAVITNIVFIITMLLSSMAVVREKEIGTIEQVIVTPIGKGEFILGKTIPFVLIGFIDVGLIALVASFWFDVPLRGSIPLLFGATALFLMSSLGIGLLISTISRTQQQAMMSAFFVIFPAMLLSGFAFPIENMPTVVQWMTYLNPIRFFLVIIRAIFLKGVGMEILWPQFLALFVLGGVILSGAILRFKKTLA</sequence>
<dbReference type="Pfam" id="PF12698">
    <property type="entry name" value="ABC2_membrane_3"/>
    <property type="match status" value="1"/>
</dbReference>
<keyword evidence="4 8" id="KW-1003">Cell membrane</keyword>
<keyword evidence="3 8" id="KW-0813">Transport</keyword>
<feature type="transmembrane region" description="Helical" evidence="8">
    <location>
        <begin position="295"/>
        <end position="314"/>
    </location>
</feature>
<accession>A0A8J7SC69</accession>
<keyword evidence="5 8" id="KW-0812">Transmembrane</keyword>
<dbReference type="GO" id="GO:0140359">
    <property type="term" value="F:ABC-type transporter activity"/>
    <property type="evidence" value="ECO:0007669"/>
    <property type="project" value="InterPro"/>
</dbReference>
<comment type="caution">
    <text evidence="10">The sequence shown here is derived from an EMBL/GenBank/DDBJ whole genome shotgun (WGS) entry which is preliminary data.</text>
</comment>
<evidence type="ECO:0000256" key="4">
    <source>
        <dbReference type="ARBA" id="ARBA00022475"/>
    </source>
</evidence>
<evidence type="ECO:0000256" key="2">
    <source>
        <dbReference type="ARBA" id="ARBA00007783"/>
    </source>
</evidence>
<dbReference type="InterPro" id="IPR047817">
    <property type="entry name" value="ABC2_TM_bact-type"/>
</dbReference>
<name>A0A8J7SC69_9BACT</name>
<keyword evidence="11" id="KW-1185">Reference proteome</keyword>
<dbReference type="EMBL" id="JAEMHM010000018">
    <property type="protein sequence ID" value="MBJ6726884.1"/>
    <property type="molecule type" value="Genomic_DNA"/>
</dbReference>
<dbReference type="PRINTS" id="PR00164">
    <property type="entry name" value="ABC2TRNSPORT"/>
</dbReference>
<evidence type="ECO:0000259" key="9">
    <source>
        <dbReference type="PROSITE" id="PS51012"/>
    </source>
</evidence>
<dbReference type="Gene3D" id="3.40.1710.10">
    <property type="entry name" value="abc type-2 transporter like domain"/>
    <property type="match status" value="1"/>
</dbReference>
<dbReference type="GO" id="GO:0043190">
    <property type="term" value="C:ATP-binding cassette (ABC) transporter complex"/>
    <property type="evidence" value="ECO:0007669"/>
    <property type="project" value="InterPro"/>
</dbReference>
<dbReference type="PANTHER" id="PTHR30294:SF29">
    <property type="entry name" value="MULTIDRUG ABC TRANSPORTER PERMEASE YBHS-RELATED"/>
    <property type="match status" value="1"/>
</dbReference>
<dbReference type="PROSITE" id="PS51012">
    <property type="entry name" value="ABC_TM2"/>
    <property type="match status" value="1"/>
</dbReference>
<proteinExistence type="inferred from homology"/>
<evidence type="ECO:0000256" key="6">
    <source>
        <dbReference type="ARBA" id="ARBA00022989"/>
    </source>
</evidence>
<gene>
    <name evidence="10" type="ORF">JFN93_19415</name>
</gene>
<feature type="transmembrane region" description="Helical" evidence="8">
    <location>
        <begin position="260"/>
        <end position="283"/>
    </location>
</feature>
<evidence type="ECO:0000313" key="10">
    <source>
        <dbReference type="EMBL" id="MBJ6726884.1"/>
    </source>
</evidence>
<evidence type="ECO:0000256" key="1">
    <source>
        <dbReference type="ARBA" id="ARBA00004651"/>
    </source>
</evidence>
<feature type="transmembrane region" description="Helical" evidence="8">
    <location>
        <begin position="233"/>
        <end position="254"/>
    </location>
</feature>
<comment type="similarity">
    <text evidence="2 8">Belongs to the ABC-2 integral membrane protein family.</text>
</comment>
<keyword evidence="7 8" id="KW-0472">Membrane</keyword>